<proteinExistence type="predicted"/>
<keyword evidence="1" id="KW-0812">Transmembrane</keyword>
<feature type="transmembrane region" description="Helical" evidence="1">
    <location>
        <begin position="137"/>
        <end position="157"/>
    </location>
</feature>
<dbReference type="EMBL" id="ML210274">
    <property type="protein sequence ID" value="TFK21248.1"/>
    <property type="molecule type" value="Genomic_DNA"/>
</dbReference>
<feature type="transmembrane region" description="Helical" evidence="1">
    <location>
        <begin position="104"/>
        <end position="125"/>
    </location>
</feature>
<sequence>MSYDFLHTGSDNRVILRLSFAGLFMQSAGLGLQICLSIQSLSAYLSSPREVQRARKIYIYILFLILALSVVVMVFDGISTVMIVELLSYPDGRSPSIWVKPLWSWIPRTTALGLIQVLGDGLLLWRCYILWRDRRWIVLFPLVIYLASIALGFIYFAKNVAPISAGVVSVNYDFMAAYFLSVAVLCLLTTILIAIRLVGMEKDMQALPIKPANTAEKTTPYTRALVVLIESALPFTLFGILVVVSAGFASLNPRDSVANAMYVLTPLWIWTSFCVLGQALAPQLIIYRVMTGRSWANTLRSVFDNEKGFK</sequence>
<feature type="transmembrane region" description="Helical" evidence="1">
    <location>
        <begin position="177"/>
        <end position="199"/>
    </location>
</feature>
<keyword evidence="3" id="KW-1185">Reference proteome</keyword>
<name>A0A5C3KZA2_COPMA</name>
<dbReference type="OrthoDB" id="2641762at2759"/>
<dbReference type="AlphaFoldDB" id="A0A5C3KZA2"/>
<feature type="transmembrane region" description="Helical" evidence="1">
    <location>
        <begin position="57"/>
        <end position="84"/>
    </location>
</feature>
<evidence type="ECO:0000313" key="2">
    <source>
        <dbReference type="EMBL" id="TFK21248.1"/>
    </source>
</evidence>
<feature type="transmembrane region" description="Helical" evidence="1">
    <location>
        <begin position="268"/>
        <end position="290"/>
    </location>
</feature>
<evidence type="ECO:0000256" key="1">
    <source>
        <dbReference type="SAM" id="Phobius"/>
    </source>
</evidence>
<keyword evidence="1" id="KW-0472">Membrane</keyword>
<accession>A0A5C3KZA2</accession>
<keyword evidence="1" id="KW-1133">Transmembrane helix</keyword>
<feature type="transmembrane region" description="Helical" evidence="1">
    <location>
        <begin position="20"/>
        <end position="45"/>
    </location>
</feature>
<organism evidence="2 3">
    <name type="scientific">Coprinopsis marcescibilis</name>
    <name type="common">Agaric fungus</name>
    <name type="synonym">Psathyrella marcescibilis</name>
    <dbReference type="NCBI Taxonomy" id="230819"/>
    <lineage>
        <taxon>Eukaryota</taxon>
        <taxon>Fungi</taxon>
        <taxon>Dikarya</taxon>
        <taxon>Basidiomycota</taxon>
        <taxon>Agaricomycotina</taxon>
        <taxon>Agaricomycetes</taxon>
        <taxon>Agaricomycetidae</taxon>
        <taxon>Agaricales</taxon>
        <taxon>Agaricineae</taxon>
        <taxon>Psathyrellaceae</taxon>
        <taxon>Coprinopsis</taxon>
    </lineage>
</organism>
<gene>
    <name evidence="2" type="ORF">FA15DRAFT_758843</name>
</gene>
<dbReference type="Proteomes" id="UP000307440">
    <property type="component" value="Unassembled WGS sequence"/>
</dbReference>
<protein>
    <submittedName>
        <fullName evidence="2">Uncharacterized protein</fullName>
    </submittedName>
</protein>
<evidence type="ECO:0000313" key="3">
    <source>
        <dbReference type="Proteomes" id="UP000307440"/>
    </source>
</evidence>
<feature type="transmembrane region" description="Helical" evidence="1">
    <location>
        <begin position="220"/>
        <end position="248"/>
    </location>
</feature>
<reference evidence="2 3" key="1">
    <citation type="journal article" date="2019" name="Nat. Ecol. Evol.">
        <title>Megaphylogeny resolves global patterns of mushroom evolution.</title>
        <authorList>
            <person name="Varga T."/>
            <person name="Krizsan K."/>
            <person name="Foldi C."/>
            <person name="Dima B."/>
            <person name="Sanchez-Garcia M."/>
            <person name="Sanchez-Ramirez S."/>
            <person name="Szollosi G.J."/>
            <person name="Szarkandi J.G."/>
            <person name="Papp V."/>
            <person name="Albert L."/>
            <person name="Andreopoulos W."/>
            <person name="Angelini C."/>
            <person name="Antonin V."/>
            <person name="Barry K.W."/>
            <person name="Bougher N.L."/>
            <person name="Buchanan P."/>
            <person name="Buyck B."/>
            <person name="Bense V."/>
            <person name="Catcheside P."/>
            <person name="Chovatia M."/>
            <person name="Cooper J."/>
            <person name="Damon W."/>
            <person name="Desjardin D."/>
            <person name="Finy P."/>
            <person name="Geml J."/>
            <person name="Haridas S."/>
            <person name="Hughes K."/>
            <person name="Justo A."/>
            <person name="Karasinski D."/>
            <person name="Kautmanova I."/>
            <person name="Kiss B."/>
            <person name="Kocsube S."/>
            <person name="Kotiranta H."/>
            <person name="LaButti K.M."/>
            <person name="Lechner B.E."/>
            <person name="Liimatainen K."/>
            <person name="Lipzen A."/>
            <person name="Lukacs Z."/>
            <person name="Mihaltcheva S."/>
            <person name="Morgado L.N."/>
            <person name="Niskanen T."/>
            <person name="Noordeloos M.E."/>
            <person name="Ohm R.A."/>
            <person name="Ortiz-Santana B."/>
            <person name="Ovrebo C."/>
            <person name="Racz N."/>
            <person name="Riley R."/>
            <person name="Savchenko A."/>
            <person name="Shiryaev A."/>
            <person name="Soop K."/>
            <person name="Spirin V."/>
            <person name="Szebenyi C."/>
            <person name="Tomsovsky M."/>
            <person name="Tulloss R.E."/>
            <person name="Uehling J."/>
            <person name="Grigoriev I.V."/>
            <person name="Vagvolgyi C."/>
            <person name="Papp T."/>
            <person name="Martin F.M."/>
            <person name="Miettinen O."/>
            <person name="Hibbett D.S."/>
            <person name="Nagy L.G."/>
        </authorList>
    </citation>
    <scope>NUCLEOTIDE SEQUENCE [LARGE SCALE GENOMIC DNA]</scope>
    <source>
        <strain evidence="2 3">CBS 121175</strain>
    </source>
</reference>